<feature type="transmembrane region" description="Helical" evidence="1">
    <location>
        <begin position="253"/>
        <end position="276"/>
    </location>
</feature>
<evidence type="ECO:0000313" key="3">
    <source>
        <dbReference type="Proteomes" id="UP000050482"/>
    </source>
</evidence>
<evidence type="ECO:0000256" key="1">
    <source>
        <dbReference type="SAM" id="Phobius"/>
    </source>
</evidence>
<keyword evidence="3" id="KW-1185">Reference proteome</keyword>
<dbReference type="Proteomes" id="UP000050482">
    <property type="component" value="Unassembled WGS sequence"/>
</dbReference>
<protein>
    <recommendedName>
        <fullName evidence="4">Urease accessory protein UreH-like transmembrane domain-containing protein</fullName>
    </recommendedName>
</protein>
<name>A0A0P9EXB1_9BACL</name>
<keyword evidence="1" id="KW-0472">Membrane</keyword>
<accession>A0A0P9EXB1</accession>
<reference evidence="2 3" key="1">
    <citation type="submission" date="2015-09" db="EMBL/GenBank/DDBJ databases">
        <title>Draft genome sequence of Alicyclobacillus ferrooxydans DSM 22381.</title>
        <authorList>
            <person name="Hemp J."/>
        </authorList>
    </citation>
    <scope>NUCLEOTIDE SEQUENCE [LARGE SCALE GENOMIC DNA]</scope>
    <source>
        <strain evidence="2 3">TC-34</strain>
    </source>
</reference>
<comment type="caution">
    <text evidence="2">The sequence shown here is derived from an EMBL/GenBank/DDBJ whole genome shotgun (WGS) entry which is preliminary data.</text>
</comment>
<dbReference type="OrthoDB" id="9814919at2"/>
<dbReference type="PATRIC" id="fig|471514.4.peg.5114"/>
<feature type="transmembrane region" description="Helical" evidence="1">
    <location>
        <begin position="170"/>
        <end position="194"/>
    </location>
</feature>
<evidence type="ECO:0000313" key="2">
    <source>
        <dbReference type="EMBL" id="KPV43775.1"/>
    </source>
</evidence>
<keyword evidence="1" id="KW-1133">Transmembrane helix</keyword>
<keyword evidence="1" id="KW-0812">Transmembrane</keyword>
<gene>
    <name evidence="2" type="ORF">AN477_10320</name>
</gene>
<dbReference type="AlphaFoldDB" id="A0A0P9EXB1"/>
<feature type="transmembrane region" description="Helical" evidence="1">
    <location>
        <begin position="136"/>
        <end position="158"/>
    </location>
</feature>
<organism evidence="2 3">
    <name type="scientific">Alicyclobacillus ferrooxydans</name>
    <dbReference type="NCBI Taxonomy" id="471514"/>
    <lineage>
        <taxon>Bacteria</taxon>
        <taxon>Bacillati</taxon>
        <taxon>Bacillota</taxon>
        <taxon>Bacilli</taxon>
        <taxon>Bacillales</taxon>
        <taxon>Alicyclobacillaceae</taxon>
        <taxon>Alicyclobacillus</taxon>
    </lineage>
</organism>
<feature type="transmembrane region" description="Helical" evidence="1">
    <location>
        <begin position="89"/>
        <end position="107"/>
    </location>
</feature>
<proteinExistence type="predicted"/>
<feature type="transmembrane region" description="Helical" evidence="1">
    <location>
        <begin position="215"/>
        <end position="233"/>
    </location>
</feature>
<dbReference type="EMBL" id="LJCO01000045">
    <property type="protein sequence ID" value="KPV43775.1"/>
    <property type="molecule type" value="Genomic_DNA"/>
</dbReference>
<sequence length="287" mass="30832">MLNLWNPDHLSLTVGLATALLLGMVHGITPDEHTWPITFSYSIGSYSTKGGMLAGFIFSTGFTLQRAIASELAFLALAGFLMHTGAENIVYIIVGLVMALSGYYILYRGRAIHLIPWLERLLPNVDDTKPVPLKLAFLHGIIAGWGTGAFATIIYTVISPSMPSAWVGFLPGLLFGLGTVVMQVMVGSLFGWWMQRQKLGASSKAFIGRFVSGNTLLYGGLLFMLAGIVGLALPAVSDWSINTGIKVHNLDSINLGLILVVLVVAGVGGVSMWLALRKVRLNSTRVV</sequence>
<evidence type="ECO:0008006" key="4">
    <source>
        <dbReference type="Google" id="ProtNLM"/>
    </source>
</evidence>
<dbReference type="RefSeq" id="WP_054969078.1">
    <property type="nucleotide sequence ID" value="NZ_LJCO01000045.1"/>
</dbReference>